<dbReference type="Pfam" id="PF03787">
    <property type="entry name" value="RAMPs"/>
    <property type="match status" value="1"/>
</dbReference>
<dbReference type="InterPro" id="IPR005537">
    <property type="entry name" value="RAMP_III_fam"/>
</dbReference>
<name>A0A7V4G9M6_9BACT</name>
<comment type="caution">
    <text evidence="3">The sequence shown here is derived from an EMBL/GenBank/DDBJ whole genome shotgun (WGS) entry which is preliminary data.</text>
</comment>
<sequence length="286" mass="31747">MTAIPQISRNSWLKAKNDGGLHPGLAFYRFLEDQNGQFQEGLKLLTNRVSMPFAAELVRRQQEQLRFLEDNGWVTCCFQAELTSRLAIGLGIPNRAENGFWLDQTHGLPLIPGSVLKGVSQDYALLSRGEWPGAEALRNDPELIALFGAQTPEVRDKHFQARQGHVVFFEALPVSASQENPFDLDIINPHYQPYYSEGKPPADYYSPVPIVFLTVKKGVKYQFALAARDADFTWKNSQGMECPCQMPATELLTLAAGCLKGAITQLGVGGKTSIGYGLFRIPSEKK</sequence>
<reference evidence="3" key="1">
    <citation type="journal article" date="2020" name="mSystems">
        <title>Genome- and Community-Level Interaction Insights into Carbon Utilization and Element Cycling Functions of Hydrothermarchaeota in Hydrothermal Sediment.</title>
        <authorList>
            <person name="Zhou Z."/>
            <person name="Liu Y."/>
            <person name="Xu W."/>
            <person name="Pan J."/>
            <person name="Luo Z.H."/>
            <person name="Li M."/>
        </authorList>
    </citation>
    <scope>NUCLEOTIDE SEQUENCE [LARGE SCALE GENOMIC DNA]</scope>
    <source>
        <strain evidence="3">SpSt-548</strain>
    </source>
</reference>
<dbReference type="EMBL" id="DSXI01000546">
    <property type="protein sequence ID" value="HGS05885.1"/>
    <property type="molecule type" value="Genomic_DNA"/>
</dbReference>
<dbReference type="PANTHER" id="PTHR39965">
    <property type="entry name" value="CRISPR SYSTEM CMR SUBUNIT CMR6"/>
    <property type="match status" value="1"/>
</dbReference>
<evidence type="ECO:0000256" key="1">
    <source>
        <dbReference type="ARBA" id="ARBA00023118"/>
    </source>
</evidence>
<proteinExistence type="predicted"/>
<gene>
    <name evidence="3" type="primary">cmr6</name>
    <name evidence="3" type="ORF">ENT08_09180</name>
</gene>
<dbReference type="InterPro" id="IPR010172">
    <property type="entry name" value="CRISPR-assoc_prot_TM1791"/>
</dbReference>
<keyword evidence="1" id="KW-0051">Antiviral defense</keyword>
<feature type="domain" description="CRISPR type III-associated protein" evidence="2">
    <location>
        <begin position="81"/>
        <end position="280"/>
    </location>
</feature>
<evidence type="ECO:0000259" key="2">
    <source>
        <dbReference type="Pfam" id="PF03787"/>
    </source>
</evidence>
<dbReference type="AlphaFoldDB" id="A0A7V4G9M6"/>
<dbReference type="GO" id="GO:0051607">
    <property type="term" value="P:defense response to virus"/>
    <property type="evidence" value="ECO:0007669"/>
    <property type="project" value="UniProtKB-KW"/>
</dbReference>
<accession>A0A7V4G9M6</accession>
<dbReference type="NCBIfam" id="TIGR01898">
    <property type="entry name" value="cas_TM1791_cmr6"/>
    <property type="match status" value="1"/>
</dbReference>
<organism evidence="3">
    <name type="scientific">Desulfobacca acetoxidans</name>
    <dbReference type="NCBI Taxonomy" id="60893"/>
    <lineage>
        <taxon>Bacteria</taxon>
        <taxon>Pseudomonadati</taxon>
        <taxon>Thermodesulfobacteriota</taxon>
        <taxon>Desulfobaccia</taxon>
        <taxon>Desulfobaccales</taxon>
        <taxon>Desulfobaccaceae</taxon>
        <taxon>Desulfobacca</taxon>
    </lineage>
</organism>
<evidence type="ECO:0000313" key="3">
    <source>
        <dbReference type="EMBL" id="HGS05885.1"/>
    </source>
</evidence>
<protein>
    <submittedName>
        <fullName evidence="3">Type III-B CRISPR module RAMP protein Cmr6</fullName>
    </submittedName>
</protein>
<dbReference type="PANTHER" id="PTHR39965:SF1">
    <property type="entry name" value="CRISPR SYSTEM CMR SUBUNIT CMR6"/>
    <property type="match status" value="1"/>
</dbReference>